<protein>
    <recommendedName>
        <fullName evidence="3">Zn(2)-C6 fungal-type domain-containing protein</fullName>
    </recommendedName>
</protein>
<feature type="compositionally biased region" description="Polar residues" evidence="2">
    <location>
        <begin position="80"/>
        <end position="90"/>
    </location>
</feature>
<proteinExistence type="predicted"/>
<feature type="compositionally biased region" description="Pro residues" evidence="2">
    <location>
        <begin position="151"/>
        <end position="162"/>
    </location>
</feature>
<dbReference type="CDD" id="cd00067">
    <property type="entry name" value="GAL4"/>
    <property type="match status" value="1"/>
</dbReference>
<feature type="region of interest" description="Disordered" evidence="2">
    <location>
        <begin position="1"/>
        <end position="232"/>
    </location>
</feature>
<dbReference type="Proteomes" id="UP001161017">
    <property type="component" value="Unassembled WGS sequence"/>
</dbReference>
<dbReference type="Pfam" id="PF00172">
    <property type="entry name" value="Zn_clus"/>
    <property type="match status" value="1"/>
</dbReference>
<dbReference type="GO" id="GO:0008270">
    <property type="term" value="F:zinc ion binding"/>
    <property type="evidence" value="ECO:0007669"/>
    <property type="project" value="InterPro"/>
</dbReference>
<dbReference type="Gene3D" id="4.10.240.10">
    <property type="entry name" value="Zn(2)-C6 fungal-type DNA-binding domain"/>
    <property type="match status" value="1"/>
</dbReference>
<dbReference type="SMART" id="SM00066">
    <property type="entry name" value="GAL4"/>
    <property type="match status" value="1"/>
</dbReference>
<feature type="compositionally biased region" description="Pro residues" evidence="2">
    <location>
        <begin position="20"/>
        <end position="50"/>
    </location>
</feature>
<dbReference type="PANTHER" id="PTHR47785">
    <property type="entry name" value="ZN(II)2CYS6 TRANSCRIPTION FACTOR (EUROFUNG)-RELATED-RELATED"/>
    <property type="match status" value="1"/>
</dbReference>
<dbReference type="EMBL" id="JAPUFD010000010">
    <property type="protein sequence ID" value="MDI1489911.1"/>
    <property type="molecule type" value="Genomic_DNA"/>
</dbReference>
<evidence type="ECO:0000256" key="2">
    <source>
        <dbReference type="SAM" id="MobiDB-lite"/>
    </source>
</evidence>
<feature type="region of interest" description="Disordered" evidence="2">
    <location>
        <begin position="647"/>
        <end position="712"/>
    </location>
</feature>
<evidence type="ECO:0000256" key="1">
    <source>
        <dbReference type="ARBA" id="ARBA00023242"/>
    </source>
</evidence>
<dbReference type="InterPro" id="IPR036864">
    <property type="entry name" value="Zn2-C6_fun-type_DNA-bd_sf"/>
</dbReference>
<feature type="compositionally biased region" description="Polar residues" evidence="2">
    <location>
        <begin position="451"/>
        <end position="466"/>
    </location>
</feature>
<feature type="region of interest" description="Disordered" evidence="2">
    <location>
        <begin position="304"/>
        <end position="387"/>
    </location>
</feature>
<keyword evidence="5" id="KW-1185">Reference proteome</keyword>
<dbReference type="InterPro" id="IPR001138">
    <property type="entry name" value="Zn2Cys6_DnaBD"/>
</dbReference>
<name>A0AA43QRP1_9LECA</name>
<dbReference type="SUPFAM" id="SSF57701">
    <property type="entry name" value="Zn2/Cys6 DNA-binding domain"/>
    <property type="match status" value="1"/>
</dbReference>
<dbReference type="GO" id="GO:0000981">
    <property type="term" value="F:DNA-binding transcription factor activity, RNA polymerase II-specific"/>
    <property type="evidence" value="ECO:0007669"/>
    <property type="project" value="InterPro"/>
</dbReference>
<feature type="compositionally biased region" description="Basic and acidic residues" evidence="2">
    <location>
        <begin position="66"/>
        <end position="75"/>
    </location>
</feature>
<accession>A0AA43QRP1</accession>
<dbReference type="PROSITE" id="PS50048">
    <property type="entry name" value="ZN2_CY6_FUNGAL_2"/>
    <property type="match status" value="1"/>
</dbReference>
<evidence type="ECO:0000313" key="5">
    <source>
        <dbReference type="Proteomes" id="UP001161017"/>
    </source>
</evidence>
<organism evidence="4 5">
    <name type="scientific">Ramalina farinacea</name>
    <dbReference type="NCBI Taxonomy" id="258253"/>
    <lineage>
        <taxon>Eukaryota</taxon>
        <taxon>Fungi</taxon>
        <taxon>Dikarya</taxon>
        <taxon>Ascomycota</taxon>
        <taxon>Pezizomycotina</taxon>
        <taxon>Lecanoromycetes</taxon>
        <taxon>OSLEUM clade</taxon>
        <taxon>Lecanoromycetidae</taxon>
        <taxon>Lecanorales</taxon>
        <taxon>Lecanorineae</taxon>
        <taxon>Ramalinaceae</taxon>
        <taxon>Ramalina</taxon>
    </lineage>
</organism>
<feature type="compositionally biased region" description="Polar residues" evidence="2">
    <location>
        <begin position="333"/>
        <end position="353"/>
    </location>
</feature>
<dbReference type="AlphaFoldDB" id="A0AA43QRP1"/>
<sequence>MDGSGPEVKRPRQFYEAPLRMPPQQPPAPPHPPAPHGQPGILPAPSPYPQPQLMQQAPPPPSPYHDISHDSRNLPDPHSYVQQHPHSGHTTPRDGRFQPDSDYPRRGSTSATPRSPIGDPHQYPAPPQRPMNIATTTTEPQHYGPQYPHDPAGPMPTYPPPDAHLNGNSIQPHANYMHPHEQPPPTPTYGGDGYMPSPGAAGPHQYSSLPYGHPAASHNQRPKKGNRAQQACDVCRTRKSKCDERKPRCSTCEEAGSACNYQSVAPAKLDRANQVILEQLEDHKRDFNSFKDIIGPKLERIEQLLSSQPLPPKANTAMPEETDSKSNVRKAGSPNQASASNPKPVASSAQHNTTAKEGKLVDASPSGSFNTNPSEASSQDLPSVAKQNAIQTEHNTAAQKLFRWPSIRKLLRECKDLKFGDHSEGYVMEMELRKGPLHLYGRGQGPDPGDGSQTGLSAASPSSNGTAAPSDEASSASSPASSVDMGWGYGFNPYVGDSTSESTAGGLCPDNSLKLDSQSVTYFHTSYMQNIHILHPFLDEGALSKTIESFRKRYGSPSDTGSGKTTFALPVSNANLEALREEYRGAGFNKAVKRKHSDGQFWPEGNASHFPMNPKPMLERSPATATVLLVMALGKICCCREALPGPVQASNSNAPRVQSPAGLRTDSPPPFSQPMRNSPSSSSYSTIQSPATHARSSLQSPRSAAGDATHPPLRNVDVIPGLAYYAMATDILGNMTGSHDIIYVQCCLLAGLYAGQLANSVESLIWIQSASRGCCILVRE</sequence>
<feature type="region of interest" description="Disordered" evidence="2">
    <location>
        <begin position="437"/>
        <end position="481"/>
    </location>
</feature>
<gene>
    <name evidence="4" type="ORF">OHK93_001110</name>
</gene>
<evidence type="ECO:0000313" key="4">
    <source>
        <dbReference type="EMBL" id="MDI1489911.1"/>
    </source>
</evidence>
<feature type="compositionally biased region" description="Low complexity" evidence="2">
    <location>
        <begin position="673"/>
        <end position="690"/>
    </location>
</feature>
<feature type="compositionally biased region" description="Polar residues" evidence="2">
    <location>
        <begin position="365"/>
        <end position="387"/>
    </location>
</feature>
<comment type="caution">
    <text evidence="4">The sequence shown here is derived from an EMBL/GenBank/DDBJ whole genome shotgun (WGS) entry which is preliminary data.</text>
</comment>
<feature type="compositionally biased region" description="Basic and acidic residues" evidence="2">
    <location>
        <begin position="91"/>
        <end position="105"/>
    </location>
</feature>
<keyword evidence="1" id="KW-0539">Nucleus</keyword>
<feature type="compositionally biased region" description="Low complexity" evidence="2">
    <location>
        <begin position="467"/>
        <end position="481"/>
    </location>
</feature>
<evidence type="ECO:0000259" key="3">
    <source>
        <dbReference type="PROSITE" id="PS50048"/>
    </source>
</evidence>
<reference evidence="4" key="1">
    <citation type="journal article" date="2023" name="Genome Biol. Evol.">
        <title>First Whole Genome Sequence and Flow Cytometry Genome Size Data for the Lichen-Forming Fungus Ramalina farinacea (Ascomycota).</title>
        <authorList>
            <person name="Llewellyn T."/>
            <person name="Mian S."/>
            <person name="Hill R."/>
            <person name="Leitch I.J."/>
            <person name="Gaya E."/>
        </authorList>
    </citation>
    <scope>NUCLEOTIDE SEQUENCE</scope>
    <source>
        <strain evidence="4">LIQ254RAFAR</strain>
    </source>
</reference>
<dbReference type="InterPro" id="IPR053181">
    <property type="entry name" value="EcdB-like_regulator"/>
</dbReference>
<dbReference type="PROSITE" id="PS00463">
    <property type="entry name" value="ZN2_CY6_FUNGAL_1"/>
    <property type="match status" value="1"/>
</dbReference>
<dbReference type="PANTHER" id="PTHR47785:SF4">
    <property type="entry name" value="ZN(II)2CYS6 TRANSCRIPTION FACTOR (EUROFUNG)"/>
    <property type="match status" value="1"/>
</dbReference>
<feature type="domain" description="Zn(2)-C6 fungal-type" evidence="3">
    <location>
        <begin position="231"/>
        <end position="261"/>
    </location>
</feature>